<proteinExistence type="inferred from homology"/>
<evidence type="ECO:0000256" key="7">
    <source>
        <dbReference type="SAM" id="MobiDB-lite"/>
    </source>
</evidence>
<evidence type="ECO:0000313" key="12">
    <source>
        <dbReference type="Proteomes" id="UP000584325"/>
    </source>
</evidence>
<dbReference type="InterPro" id="IPR011251">
    <property type="entry name" value="Luciferase-like_dom"/>
</dbReference>
<dbReference type="Gene3D" id="3.20.20.30">
    <property type="entry name" value="Luciferase-like domain"/>
    <property type="match status" value="1"/>
</dbReference>
<feature type="binding site" evidence="6">
    <location>
        <position position="227"/>
    </location>
    <ligand>
        <name>FMN</name>
        <dbReference type="ChEBI" id="CHEBI:58210"/>
    </ligand>
</feature>
<dbReference type="Pfam" id="PF00296">
    <property type="entry name" value="Bac_luciferase"/>
    <property type="match status" value="1"/>
</dbReference>
<keyword evidence="4 9" id="KW-0503">Monooxygenase</keyword>
<dbReference type="InterPro" id="IPR036661">
    <property type="entry name" value="Luciferase-like_sf"/>
</dbReference>
<dbReference type="SUPFAM" id="SSF51679">
    <property type="entry name" value="Bacterial luciferase-like"/>
    <property type="match status" value="1"/>
</dbReference>
<evidence type="ECO:0000256" key="4">
    <source>
        <dbReference type="ARBA" id="ARBA00023033"/>
    </source>
</evidence>
<evidence type="ECO:0000256" key="6">
    <source>
        <dbReference type="PIRSR" id="PIRSR000337-1"/>
    </source>
</evidence>
<dbReference type="InterPro" id="IPR051260">
    <property type="entry name" value="Diverse_substr_monoxygenases"/>
</dbReference>
<keyword evidence="11" id="KW-1185">Reference proteome</keyword>
<dbReference type="EMBL" id="CP040017">
    <property type="protein sequence ID" value="QCP10350.1"/>
    <property type="molecule type" value="Genomic_DNA"/>
</dbReference>
<dbReference type="Proteomes" id="UP000584325">
    <property type="component" value="Unassembled WGS sequence"/>
</dbReference>
<reference evidence="9 12" key="2">
    <citation type="submission" date="2020-08" db="EMBL/GenBank/DDBJ databases">
        <title>Genomic Encyclopedia of Type Strains, Phase III (KMG-III): the genomes of soil and plant-associated and newly described type strains.</title>
        <authorList>
            <person name="Whitman W."/>
        </authorList>
    </citation>
    <scope>NUCLEOTIDE SEQUENCE [LARGE SCALE GENOMIC DNA]</scope>
    <source>
        <strain evidence="9 12">CECT 7753</strain>
    </source>
</reference>
<dbReference type="GO" id="GO:0004497">
    <property type="term" value="F:monooxygenase activity"/>
    <property type="evidence" value="ECO:0007669"/>
    <property type="project" value="UniProtKB-KW"/>
</dbReference>
<evidence type="ECO:0000313" key="10">
    <source>
        <dbReference type="EMBL" id="QCP10350.1"/>
    </source>
</evidence>
<name>A0A4P8HPG4_9BURK</name>
<dbReference type="AlphaFoldDB" id="A0A4P8HPG4"/>
<evidence type="ECO:0000256" key="3">
    <source>
        <dbReference type="ARBA" id="ARBA00023002"/>
    </source>
</evidence>
<dbReference type="PANTHER" id="PTHR30011">
    <property type="entry name" value="ALKANESULFONATE MONOOXYGENASE-RELATED"/>
    <property type="match status" value="1"/>
</dbReference>
<evidence type="ECO:0000313" key="11">
    <source>
        <dbReference type="Proteomes" id="UP000298763"/>
    </source>
</evidence>
<dbReference type="RefSeq" id="WP_137313234.1">
    <property type="nucleotide sequence ID" value="NZ_CP040017.1"/>
</dbReference>
<dbReference type="OrthoDB" id="4505903at2"/>
<evidence type="ECO:0000256" key="5">
    <source>
        <dbReference type="ARBA" id="ARBA00033748"/>
    </source>
</evidence>
<accession>A0A4P8HPG4</accession>
<organism evidence="9 12">
    <name type="scientific">Pseudoduganella umbonata</name>
    <dbReference type="NCBI Taxonomy" id="864828"/>
    <lineage>
        <taxon>Bacteria</taxon>
        <taxon>Pseudomonadati</taxon>
        <taxon>Pseudomonadota</taxon>
        <taxon>Betaproteobacteria</taxon>
        <taxon>Burkholderiales</taxon>
        <taxon>Oxalobacteraceae</taxon>
        <taxon>Telluria group</taxon>
        <taxon>Pseudoduganella</taxon>
    </lineage>
</organism>
<evidence type="ECO:0000313" key="9">
    <source>
        <dbReference type="EMBL" id="MBB3221157.1"/>
    </source>
</evidence>
<feature type="binding site" evidence="6">
    <location>
        <position position="59"/>
    </location>
    <ligand>
        <name>FMN</name>
        <dbReference type="ChEBI" id="CHEBI:58210"/>
    </ligand>
</feature>
<protein>
    <submittedName>
        <fullName evidence="9">FMN-dependent oxidoreductase (Nitrilotriacetate monooxygenase family)</fullName>
    </submittedName>
    <submittedName>
        <fullName evidence="10">LLM class flavin-dependent oxidoreductase</fullName>
    </submittedName>
</protein>
<evidence type="ECO:0000256" key="1">
    <source>
        <dbReference type="ARBA" id="ARBA00022630"/>
    </source>
</evidence>
<dbReference type="Proteomes" id="UP000298763">
    <property type="component" value="Chromosome"/>
</dbReference>
<evidence type="ECO:0000256" key="2">
    <source>
        <dbReference type="ARBA" id="ARBA00022643"/>
    </source>
</evidence>
<dbReference type="PANTHER" id="PTHR30011:SF16">
    <property type="entry name" value="C2H2 FINGER DOMAIN TRANSCRIPTION FACTOR (EUROFUNG)-RELATED"/>
    <property type="match status" value="1"/>
</dbReference>
<keyword evidence="2 6" id="KW-0288">FMN</keyword>
<sequence>MSENKRQLVLNVFLQRFGHHPAAWRHPSSTDNGRPDVAWYLEAAKLAEAAKFDTFFLADFIGRSGTVTPDTGRSPVNYQFEPFTLLSAVAAVTERIGLVATVNTNYEHPYHVARKFTSLDHLSGGRAGWNVVSSFGEHTAANFGIEEPRSHEERYERAAEFVELSKALWDSWDDDAFDHPDRAAGQFYDPRSGHPVHFKGKYFSSEGLLDYPRPVQGYPVFVQAGNSETGREFAARVAEMTYCSATSLGVAQAYYADVKSRMAKYGRHEDQLKITPGLSVVVAESDQEAQDRFGELQALVDFSNLEFGGFDLSGYPLDGPLPDLPYEAGANGKGRFQQQLELARRENLSIRQLVLRFRVARGHLQAVGSVKTVADLIEQWFVERGADGFNVVPPYLPQGFADFTRLVVPELQRRGLFRTEYAAKTYRENLGLDRPANPNAALTPAPASAPAPARKAA</sequence>
<feature type="binding site" evidence="6">
    <location>
        <position position="101"/>
    </location>
    <ligand>
        <name>FMN</name>
        <dbReference type="ChEBI" id="CHEBI:58210"/>
    </ligand>
</feature>
<dbReference type="CDD" id="cd01095">
    <property type="entry name" value="Nitrilotriacetate_monoxgenase"/>
    <property type="match status" value="1"/>
</dbReference>
<reference evidence="10 11" key="1">
    <citation type="submission" date="2019-05" db="EMBL/GenBank/DDBJ databases">
        <title>Draft Genome Sequences of Six Type Strains of the Genus Massilia.</title>
        <authorList>
            <person name="Miess H."/>
            <person name="Frediansyhah A."/>
            <person name="Gross H."/>
        </authorList>
    </citation>
    <scope>NUCLEOTIDE SEQUENCE [LARGE SCALE GENOMIC DNA]</scope>
    <source>
        <strain evidence="10 11">DSMZ 26121</strain>
    </source>
</reference>
<dbReference type="GO" id="GO:0016705">
    <property type="term" value="F:oxidoreductase activity, acting on paired donors, with incorporation or reduction of molecular oxygen"/>
    <property type="evidence" value="ECO:0007669"/>
    <property type="project" value="InterPro"/>
</dbReference>
<feature type="region of interest" description="Disordered" evidence="7">
    <location>
        <begin position="432"/>
        <end position="457"/>
    </location>
</feature>
<comment type="similarity">
    <text evidence="5">Belongs to the NtaA/SnaA/DszA monooxygenase family.</text>
</comment>
<dbReference type="EMBL" id="JACHXS010000003">
    <property type="protein sequence ID" value="MBB3221157.1"/>
    <property type="molecule type" value="Genomic_DNA"/>
</dbReference>
<dbReference type="PIRSF" id="PIRSF000337">
    <property type="entry name" value="NTA_MOA"/>
    <property type="match status" value="1"/>
</dbReference>
<dbReference type="NCBIfam" id="TIGR03860">
    <property type="entry name" value="FMN_nitrolo"/>
    <property type="match status" value="1"/>
</dbReference>
<evidence type="ECO:0000259" key="8">
    <source>
        <dbReference type="Pfam" id="PF00296"/>
    </source>
</evidence>
<keyword evidence="1 6" id="KW-0285">Flavoprotein</keyword>
<feature type="binding site" evidence="6">
    <location>
        <position position="155"/>
    </location>
    <ligand>
        <name>FMN</name>
        <dbReference type="ChEBI" id="CHEBI:58210"/>
    </ligand>
</feature>
<dbReference type="InterPro" id="IPR016215">
    <property type="entry name" value="NTA_MOA"/>
</dbReference>
<gene>
    <name evidence="10" type="ORF">FCL38_07835</name>
    <name evidence="9" type="ORF">FHS02_001964</name>
</gene>
<keyword evidence="3" id="KW-0560">Oxidoreductase</keyword>
<feature type="binding site" evidence="6">
    <location>
        <position position="151"/>
    </location>
    <ligand>
        <name>FMN</name>
        <dbReference type="ChEBI" id="CHEBI:58210"/>
    </ligand>
</feature>
<feature type="compositionally biased region" description="Low complexity" evidence="7">
    <location>
        <begin position="435"/>
        <end position="457"/>
    </location>
</feature>
<feature type="domain" description="Luciferase-like" evidence="8">
    <location>
        <begin position="24"/>
        <end position="387"/>
    </location>
</feature>